<evidence type="ECO:0000313" key="2">
    <source>
        <dbReference type="EMBL" id="PIT90246.1"/>
    </source>
</evidence>
<dbReference type="SUPFAM" id="SSF109604">
    <property type="entry name" value="HD-domain/PDEase-like"/>
    <property type="match status" value="1"/>
</dbReference>
<evidence type="ECO:0000259" key="1">
    <source>
        <dbReference type="SMART" id="SM00471"/>
    </source>
</evidence>
<dbReference type="AlphaFoldDB" id="A0A2M6WBS5"/>
<gene>
    <name evidence="2" type="ORF">COU22_03315</name>
</gene>
<feature type="domain" description="HD/PDEase" evidence="1">
    <location>
        <begin position="56"/>
        <end position="168"/>
    </location>
</feature>
<accession>A0A2M6WBS5</accession>
<dbReference type="Proteomes" id="UP000230543">
    <property type="component" value="Unassembled WGS sequence"/>
</dbReference>
<reference evidence="3" key="1">
    <citation type="submission" date="2017-09" db="EMBL/GenBank/DDBJ databases">
        <title>Depth-based differentiation of microbial function through sediment-hosted aquifers and enrichment of novel symbionts in the deep terrestrial subsurface.</title>
        <authorList>
            <person name="Probst A.J."/>
            <person name="Ladd B."/>
            <person name="Jarett J.K."/>
            <person name="Geller-Mcgrath D.E."/>
            <person name="Sieber C.M.K."/>
            <person name="Emerson J.B."/>
            <person name="Anantharaman K."/>
            <person name="Thomas B.C."/>
            <person name="Malmstrom R."/>
            <person name="Stieglmeier M."/>
            <person name="Klingl A."/>
            <person name="Woyke T."/>
            <person name="Ryan C.M."/>
            <person name="Banfield J.F."/>
        </authorList>
    </citation>
    <scope>NUCLEOTIDE SEQUENCE [LARGE SCALE GENOMIC DNA]</scope>
</reference>
<organism evidence="2 3">
    <name type="scientific">Candidatus Komeilibacteria bacterium CG10_big_fil_rev_8_21_14_0_10_41_13</name>
    <dbReference type="NCBI Taxonomy" id="1974476"/>
    <lineage>
        <taxon>Bacteria</taxon>
        <taxon>Candidatus Komeiliibacteriota</taxon>
    </lineage>
</organism>
<proteinExistence type="predicted"/>
<dbReference type="InterPro" id="IPR003607">
    <property type="entry name" value="HD/PDEase_dom"/>
</dbReference>
<dbReference type="Pfam" id="PF13328">
    <property type="entry name" value="HD_4"/>
    <property type="match status" value="1"/>
</dbReference>
<protein>
    <recommendedName>
        <fullName evidence="1">HD/PDEase domain-containing protein</fullName>
    </recommendedName>
</protein>
<evidence type="ECO:0000313" key="3">
    <source>
        <dbReference type="Proteomes" id="UP000230543"/>
    </source>
</evidence>
<dbReference type="EMBL" id="PFBO01000119">
    <property type="protein sequence ID" value="PIT90246.1"/>
    <property type="molecule type" value="Genomic_DNA"/>
</dbReference>
<dbReference type="PANTHER" id="PTHR43061">
    <property type="entry name" value="GTP DIPHOSPHOKINASE RSH1, CHLOROPLASTIC-RELATED"/>
    <property type="match status" value="1"/>
</dbReference>
<name>A0A2M6WBS5_9BACT</name>
<comment type="caution">
    <text evidence="2">The sequence shown here is derived from an EMBL/GenBank/DDBJ whole genome shotgun (WGS) entry which is preliminary data.</text>
</comment>
<dbReference type="SMART" id="SM00471">
    <property type="entry name" value="HDc"/>
    <property type="match status" value="1"/>
</dbReference>
<dbReference type="Gene3D" id="1.10.3210.10">
    <property type="entry name" value="Hypothetical protein af1432"/>
    <property type="match status" value="1"/>
</dbReference>
<dbReference type="PANTHER" id="PTHR43061:SF1">
    <property type="entry name" value="GTP DIPHOSPHOKINASE RSH1, CHLOROPLASTIC-RELATED"/>
    <property type="match status" value="1"/>
</dbReference>
<sequence>MYPCGVEVRVLSPAPKFMNSLIDKIYDQLKADEDKARLKAAYNFAIKAHKGQFRQSGDKYSSHPIAVAARLWQLYQDLDLTIAGLLHDTIEDCEEVAIENIYKKFGPVAGFLVDSVTKRRGYFYQHEEIIEDHIERLLWAGQKDVRVILLKLADREHNIGTVDHVPEHKQVRMAFETQAIYEPLRRALNFGKVSSVKTAAKRYHSLLANYHNADPKALKEKIFGESFKNFKTDLFNEVYTKSHNVTWEITDRKLFDSLCRDESFAKNTQLSSLWTDGKNFKAHFRFLGAKIIEGARLEVASYYQ</sequence>